<accession>A0ABS5JXX8</accession>
<keyword evidence="4" id="KW-1185">Reference proteome</keyword>
<dbReference type="InterPro" id="IPR050330">
    <property type="entry name" value="Bact_OuterMem_StrucFunc"/>
</dbReference>
<proteinExistence type="predicted"/>
<dbReference type="Proteomes" id="UP000708576">
    <property type="component" value="Unassembled WGS sequence"/>
</dbReference>
<dbReference type="InterPro" id="IPR011042">
    <property type="entry name" value="6-blade_b-propeller_TolB-like"/>
</dbReference>
<dbReference type="Pfam" id="PF00691">
    <property type="entry name" value="OmpA"/>
    <property type="match status" value="1"/>
</dbReference>
<dbReference type="EMBL" id="JAGUCO010000015">
    <property type="protein sequence ID" value="MBS2099777.1"/>
    <property type="molecule type" value="Genomic_DNA"/>
</dbReference>
<dbReference type="CDD" id="cd07185">
    <property type="entry name" value="OmpA_C-like"/>
    <property type="match status" value="1"/>
</dbReference>
<dbReference type="PROSITE" id="PS51257">
    <property type="entry name" value="PROKAR_LIPOPROTEIN"/>
    <property type="match status" value="1"/>
</dbReference>
<feature type="domain" description="OmpA-like" evidence="2">
    <location>
        <begin position="513"/>
        <end position="658"/>
    </location>
</feature>
<dbReference type="Gene3D" id="2.120.10.30">
    <property type="entry name" value="TolB, C-terminal domain"/>
    <property type="match status" value="1"/>
</dbReference>
<dbReference type="RefSeq" id="WP_212217021.1">
    <property type="nucleotide sequence ID" value="NZ_JAGUCO010000015.1"/>
</dbReference>
<dbReference type="Pfam" id="PF14559">
    <property type="entry name" value="TPR_19"/>
    <property type="match status" value="1"/>
</dbReference>
<dbReference type="PANTHER" id="PTHR30329:SF21">
    <property type="entry name" value="LIPOPROTEIN YIAD-RELATED"/>
    <property type="match status" value="1"/>
</dbReference>
<evidence type="ECO:0000259" key="2">
    <source>
        <dbReference type="PROSITE" id="PS51123"/>
    </source>
</evidence>
<dbReference type="InterPro" id="IPR011659">
    <property type="entry name" value="WD40"/>
</dbReference>
<evidence type="ECO:0000313" key="4">
    <source>
        <dbReference type="Proteomes" id="UP000708576"/>
    </source>
</evidence>
<gene>
    <name evidence="3" type="ORF">KEM10_15920</name>
</gene>
<dbReference type="SUPFAM" id="SSF103088">
    <property type="entry name" value="OmpA-like"/>
    <property type="match status" value="1"/>
</dbReference>
<organism evidence="3 4">
    <name type="scientific">Carboxylicivirga linearis</name>
    <dbReference type="NCBI Taxonomy" id="1628157"/>
    <lineage>
        <taxon>Bacteria</taxon>
        <taxon>Pseudomonadati</taxon>
        <taxon>Bacteroidota</taxon>
        <taxon>Bacteroidia</taxon>
        <taxon>Marinilabiliales</taxon>
        <taxon>Marinilabiliaceae</taxon>
        <taxon>Carboxylicivirga</taxon>
    </lineage>
</organism>
<dbReference type="InterPro" id="IPR011990">
    <property type="entry name" value="TPR-like_helical_dom_sf"/>
</dbReference>
<dbReference type="Gene3D" id="1.25.40.10">
    <property type="entry name" value="Tetratricopeptide repeat domain"/>
    <property type="match status" value="1"/>
</dbReference>
<comment type="caution">
    <text evidence="3">The sequence shown here is derived from an EMBL/GenBank/DDBJ whole genome shotgun (WGS) entry which is preliminary data.</text>
</comment>
<evidence type="ECO:0000256" key="1">
    <source>
        <dbReference type="PROSITE-ProRule" id="PRU00473"/>
    </source>
</evidence>
<dbReference type="SUPFAM" id="SSF48452">
    <property type="entry name" value="TPR-like"/>
    <property type="match status" value="1"/>
</dbReference>
<dbReference type="PROSITE" id="PS51123">
    <property type="entry name" value="OMPA_2"/>
    <property type="match status" value="1"/>
</dbReference>
<sequence>MPFLSKTYRKIAFLLIAFVLFSCAGGKKMGNANKAYLIGEYDRAAKQFKKAYRKEKNRYTRGEISFYLGNCYRITNKPSKAASSYRRSVRYKYENIEAELYLAECYLASGKLDDAEEAFKSYLDKKALDRRAQNGLSSIRLIRTDSIKTRYQVEKIKDISTTRYSDFSPGYASSEFDQVYFSSMRTEKKSRKRSRITGQGASNIYMSRIDAKGDWIDPEPLDETINTEYDEGSATMSSDGKTMYFTRCPYNNEEALTAQMFEVSRSGGKWGEPTQIAIGGDSLLVAHPAISPDGNSLYFVSDMPGGEGSKDIWKAEKGGESGWNEPVNLGNVINTPGDEMFPYVREDGSLYFASNGHVGYGGLDIYRAVYDEEAGYYRVTNLGSPINSESDDFGIVFKGMEEEGMFSSSRGSSKGIDNIYSFILPKLEFSMRGKVMHQSEDTPLSESYVRLIGTDGTNIKLNVKDDGSFGFQLKKQTDYVFMVASKGFFNYKHKFSTIGLSDNKVFEFEVPMMPMEDAIIFQNIYFEKGASELNNDSRQELDRLAAILEVNQNIVLDIAAHASGEGNETESIVLSQKRAEEVMQYLLAKGVKTQRLSAKGYGDSEPVEVDSKLANKYDFLTEGTVLTESNINRIRGASNKREAHKINRRIEFKIKKEEESE</sequence>
<evidence type="ECO:0000313" key="3">
    <source>
        <dbReference type="EMBL" id="MBS2099777.1"/>
    </source>
</evidence>
<protein>
    <submittedName>
        <fullName evidence="3">PD40 domain-containing protein</fullName>
    </submittedName>
</protein>
<dbReference type="PANTHER" id="PTHR30329">
    <property type="entry name" value="STATOR ELEMENT OF FLAGELLAR MOTOR COMPLEX"/>
    <property type="match status" value="1"/>
</dbReference>
<dbReference type="Gene3D" id="3.30.1330.60">
    <property type="entry name" value="OmpA-like domain"/>
    <property type="match status" value="1"/>
</dbReference>
<reference evidence="3 4" key="1">
    <citation type="journal article" date="2015" name="Int. J. Syst. Evol. Microbiol.">
        <title>Carboxylicivirga linearis sp. nov., isolated from a sea cucumber culture pond.</title>
        <authorList>
            <person name="Wang F.Q."/>
            <person name="Zhou Y.X."/>
            <person name="Lin X.Z."/>
            <person name="Chen G.J."/>
            <person name="Du Z.J."/>
        </authorList>
    </citation>
    <scope>NUCLEOTIDE SEQUENCE [LARGE SCALE GENOMIC DNA]</scope>
    <source>
        <strain evidence="3 4">FB218</strain>
    </source>
</reference>
<dbReference type="SUPFAM" id="SSF82171">
    <property type="entry name" value="DPP6 N-terminal domain-like"/>
    <property type="match status" value="1"/>
</dbReference>
<dbReference type="InterPro" id="IPR036737">
    <property type="entry name" value="OmpA-like_sf"/>
</dbReference>
<dbReference type="InterPro" id="IPR006665">
    <property type="entry name" value="OmpA-like"/>
</dbReference>
<dbReference type="Pfam" id="PF07676">
    <property type="entry name" value="PD40"/>
    <property type="match status" value="3"/>
</dbReference>
<keyword evidence="1" id="KW-0472">Membrane</keyword>
<name>A0ABS5JXX8_9BACT</name>